<keyword evidence="5" id="KW-1185">Reference proteome</keyword>
<evidence type="ECO:0000256" key="1">
    <source>
        <dbReference type="ARBA" id="ARBA00022450"/>
    </source>
</evidence>
<dbReference type="Gene3D" id="3.40.50.12780">
    <property type="entry name" value="N-terminal domain of ligase-like"/>
    <property type="match status" value="1"/>
</dbReference>
<dbReference type="AlphaFoldDB" id="A0AAE0WKL6"/>
<dbReference type="Pfam" id="PF00501">
    <property type="entry name" value="AMP-binding"/>
    <property type="match status" value="1"/>
</dbReference>
<dbReference type="PANTHER" id="PTHR43439:SF2">
    <property type="entry name" value="ENZYME, PUTATIVE (JCVI)-RELATED"/>
    <property type="match status" value="1"/>
</dbReference>
<sequence>METLPKDQWLLPAILDHRAQTTPGDPYCMLPSGDNLTDGFFELSYAAMARAVDRTAWWLDEVLGQQNAHKSSTDAQAVPYIGPDDLRYFLLMIAAIKTGRVLMIPFPANTVEGLSELLRLTDSTVVLAPNSHKHIWSSPIETHPAKEIDVPSLEYFLEAVPTDKYEFNQTLTDSYDDGAILCQTSGTTGKPKPIKMTNGNIADYILAPAVESRQAAEDTDKLAVFAALERRMGPVLTPMSWAATPLIACWAAFAGDYVPIFLPYTTAPRPPTPEYIIDMTKSLPRSATRELSIFAVPDLLRQLVRSETGRECLRQYAVVEYGGAPLDHETGDIIHNMGVRVQSFIGSTDSGIYPTRFDEPGDWKVARFEDGYQGYEMEQFHDDLYELVIRNQGDDPRFCFQKDPGLKIFRTRDLWREVPGRKKYWSNAGRVDDFVKLSSLTKFNAIAIEQMIEADGNIAKCVVAGDSRSRPFVLVEPAARGDSEGETLKMVLPALEEANKHLLSEAHLLKDLMLLTDPDIPIIRTGKGTVSRRATLDVYEKRIEELYIRAGFEAVPFKATGEAMTNGHH</sequence>
<dbReference type="InterPro" id="IPR000873">
    <property type="entry name" value="AMP-dep_synth/lig_dom"/>
</dbReference>
<proteinExistence type="predicted"/>
<dbReference type="Pfam" id="PF23562">
    <property type="entry name" value="AMP-binding_C_3"/>
    <property type="match status" value="1"/>
</dbReference>
<accession>A0AAE0WKL6</accession>
<evidence type="ECO:0000313" key="5">
    <source>
        <dbReference type="Proteomes" id="UP001274830"/>
    </source>
</evidence>
<dbReference type="PANTHER" id="PTHR43439">
    <property type="entry name" value="PHENYLACETATE-COENZYME A LIGASE"/>
    <property type="match status" value="1"/>
</dbReference>
<name>A0AAE0WKL6_9PEZI</name>
<dbReference type="PROSITE" id="PS00455">
    <property type="entry name" value="AMP_BINDING"/>
    <property type="match status" value="1"/>
</dbReference>
<gene>
    <name evidence="4" type="ORF">LTR78_006685</name>
</gene>
<reference evidence="4" key="1">
    <citation type="submission" date="2023-07" db="EMBL/GenBank/DDBJ databases">
        <title>Black Yeasts Isolated from many extreme environments.</title>
        <authorList>
            <person name="Coleine C."/>
            <person name="Stajich J.E."/>
            <person name="Selbmann L."/>
        </authorList>
    </citation>
    <scope>NUCLEOTIDE SEQUENCE</scope>
    <source>
        <strain evidence="4">CCFEE 5485</strain>
    </source>
</reference>
<dbReference type="InterPro" id="IPR042099">
    <property type="entry name" value="ANL_N_sf"/>
</dbReference>
<dbReference type="InterPro" id="IPR051414">
    <property type="entry name" value="Adenylate-forming_Reductase"/>
</dbReference>
<dbReference type="Proteomes" id="UP001274830">
    <property type="component" value="Unassembled WGS sequence"/>
</dbReference>
<comment type="caution">
    <text evidence="4">The sequence shown here is derived from an EMBL/GenBank/DDBJ whole genome shotgun (WGS) entry which is preliminary data.</text>
</comment>
<protein>
    <recommendedName>
        <fullName evidence="3">AMP-dependent synthetase/ligase domain-containing protein</fullName>
    </recommendedName>
</protein>
<dbReference type="InterPro" id="IPR020845">
    <property type="entry name" value="AMP-binding_CS"/>
</dbReference>
<evidence type="ECO:0000256" key="2">
    <source>
        <dbReference type="ARBA" id="ARBA00022553"/>
    </source>
</evidence>
<dbReference type="EMBL" id="JAUTXT010000025">
    <property type="protein sequence ID" value="KAK3673451.1"/>
    <property type="molecule type" value="Genomic_DNA"/>
</dbReference>
<organism evidence="4 5">
    <name type="scientific">Recurvomyces mirabilis</name>
    <dbReference type="NCBI Taxonomy" id="574656"/>
    <lineage>
        <taxon>Eukaryota</taxon>
        <taxon>Fungi</taxon>
        <taxon>Dikarya</taxon>
        <taxon>Ascomycota</taxon>
        <taxon>Pezizomycotina</taxon>
        <taxon>Dothideomycetes</taxon>
        <taxon>Dothideomycetidae</taxon>
        <taxon>Mycosphaerellales</taxon>
        <taxon>Teratosphaeriaceae</taxon>
        <taxon>Recurvomyces</taxon>
    </lineage>
</organism>
<keyword evidence="1" id="KW-0596">Phosphopantetheine</keyword>
<keyword evidence="2" id="KW-0597">Phosphoprotein</keyword>
<feature type="domain" description="AMP-dependent synthetase/ligase" evidence="3">
    <location>
        <begin position="16"/>
        <end position="362"/>
    </location>
</feature>
<dbReference type="SUPFAM" id="SSF56801">
    <property type="entry name" value="Acetyl-CoA synthetase-like"/>
    <property type="match status" value="1"/>
</dbReference>
<evidence type="ECO:0000313" key="4">
    <source>
        <dbReference type="EMBL" id="KAK3673451.1"/>
    </source>
</evidence>
<evidence type="ECO:0000259" key="3">
    <source>
        <dbReference type="Pfam" id="PF00501"/>
    </source>
</evidence>